<comment type="caution">
    <text evidence="2">The sequence shown here is derived from an EMBL/GenBank/DDBJ whole genome shotgun (WGS) entry which is preliminary data.</text>
</comment>
<proteinExistence type="predicted"/>
<evidence type="ECO:0000313" key="3">
    <source>
        <dbReference type="Proteomes" id="UP000754883"/>
    </source>
</evidence>
<evidence type="ECO:0000313" key="2">
    <source>
        <dbReference type="EMBL" id="CAG9975082.1"/>
    </source>
</evidence>
<gene>
    <name evidence="2" type="ORF">CBYS24578_00016691</name>
</gene>
<dbReference type="AlphaFoldDB" id="A0A9N9U3K3"/>
<evidence type="ECO:0000256" key="1">
    <source>
        <dbReference type="SAM" id="MobiDB-lite"/>
    </source>
</evidence>
<sequence length="169" mass="17704">MLPVDLVVACHDCARRRICHGDLEGQQMNLAQGSLAHDSIDADSLMLLITCREVLDGGYNTNRLGTSDIGGDQFADGIEILYERLEASSPERRSLNAHRGSQPAVSPFGQTLLADENTGFIKQILVPSGSEAGAIGKAGSANAVEEFGSPNSVGAVTHSDGGNVEPRSA</sequence>
<keyword evidence="3" id="KW-1185">Reference proteome</keyword>
<name>A0A9N9U3K3_9HYPO</name>
<organism evidence="2 3">
    <name type="scientific">Clonostachys byssicola</name>
    <dbReference type="NCBI Taxonomy" id="160290"/>
    <lineage>
        <taxon>Eukaryota</taxon>
        <taxon>Fungi</taxon>
        <taxon>Dikarya</taxon>
        <taxon>Ascomycota</taxon>
        <taxon>Pezizomycotina</taxon>
        <taxon>Sordariomycetes</taxon>
        <taxon>Hypocreomycetidae</taxon>
        <taxon>Hypocreales</taxon>
        <taxon>Bionectriaceae</taxon>
        <taxon>Clonostachys</taxon>
    </lineage>
</organism>
<dbReference type="Proteomes" id="UP000754883">
    <property type="component" value="Unassembled WGS sequence"/>
</dbReference>
<protein>
    <submittedName>
        <fullName evidence="2">Uncharacterized protein</fullName>
    </submittedName>
</protein>
<reference evidence="2 3" key="2">
    <citation type="submission" date="2021-10" db="EMBL/GenBank/DDBJ databases">
        <authorList>
            <person name="Piombo E."/>
        </authorList>
    </citation>
    <scope>NUCLEOTIDE SEQUENCE [LARGE SCALE GENOMIC DNA]</scope>
</reference>
<accession>A0A9N9U3K3</accession>
<feature type="region of interest" description="Disordered" evidence="1">
    <location>
        <begin position="146"/>
        <end position="169"/>
    </location>
</feature>
<reference evidence="3" key="1">
    <citation type="submission" date="2019-06" db="EMBL/GenBank/DDBJ databases">
        <authorList>
            <person name="Broberg M."/>
        </authorList>
    </citation>
    <scope>NUCLEOTIDE SEQUENCE [LARGE SCALE GENOMIC DNA]</scope>
</reference>
<dbReference type="EMBL" id="CABFNO020001253">
    <property type="protein sequence ID" value="CAG9975082.1"/>
    <property type="molecule type" value="Genomic_DNA"/>
</dbReference>